<organism evidence="2 3">
    <name type="scientific">Austropuccinia psidii MF-1</name>
    <dbReference type="NCBI Taxonomy" id="1389203"/>
    <lineage>
        <taxon>Eukaryota</taxon>
        <taxon>Fungi</taxon>
        <taxon>Dikarya</taxon>
        <taxon>Basidiomycota</taxon>
        <taxon>Pucciniomycotina</taxon>
        <taxon>Pucciniomycetes</taxon>
        <taxon>Pucciniales</taxon>
        <taxon>Sphaerophragmiaceae</taxon>
        <taxon>Austropuccinia</taxon>
    </lineage>
</organism>
<feature type="region of interest" description="Disordered" evidence="1">
    <location>
        <begin position="1"/>
        <end position="23"/>
    </location>
</feature>
<feature type="compositionally biased region" description="Basic and acidic residues" evidence="1">
    <location>
        <begin position="9"/>
        <end position="21"/>
    </location>
</feature>
<protein>
    <submittedName>
        <fullName evidence="2">Uncharacterized protein</fullName>
    </submittedName>
</protein>
<dbReference type="AlphaFoldDB" id="A0A9Q3HTU3"/>
<reference evidence="2" key="1">
    <citation type="submission" date="2021-03" db="EMBL/GenBank/DDBJ databases">
        <title>Draft genome sequence of rust myrtle Austropuccinia psidii MF-1, a brazilian biotype.</title>
        <authorList>
            <person name="Quecine M.C."/>
            <person name="Pachon D.M.R."/>
            <person name="Bonatelli M.L."/>
            <person name="Correr F.H."/>
            <person name="Franceschini L.M."/>
            <person name="Leite T.F."/>
            <person name="Margarido G.R.A."/>
            <person name="Almeida C.A."/>
            <person name="Ferrarezi J.A."/>
            <person name="Labate C.A."/>
        </authorList>
    </citation>
    <scope>NUCLEOTIDE SEQUENCE</scope>
    <source>
        <strain evidence="2">MF-1</strain>
    </source>
</reference>
<gene>
    <name evidence="2" type="ORF">O181_054614</name>
</gene>
<comment type="caution">
    <text evidence="2">The sequence shown here is derived from an EMBL/GenBank/DDBJ whole genome shotgun (WGS) entry which is preliminary data.</text>
</comment>
<keyword evidence="3" id="KW-1185">Reference proteome</keyword>
<sequence length="188" mass="21669">MKLRPQVHALDDPYHQEDIRPDALLGNKARSPFQYKGGDNMSYSDKKALKQLPEASIWPKSSGTREHDHRELVEYIDELFIDIPSLPDYCITARLNTEFQGQASVWYTELKENHGGRVRLSKSTEMVLGYGKRPCHLKVTITLWKKIHMSGVLESLKDLKPLILKMNINMRNHKVLKKVPGELEHALK</sequence>
<evidence type="ECO:0000256" key="1">
    <source>
        <dbReference type="SAM" id="MobiDB-lite"/>
    </source>
</evidence>
<dbReference type="EMBL" id="AVOT02024297">
    <property type="protein sequence ID" value="MBW0514899.1"/>
    <property type="molecule type" value="Genomic_DNA"/>
</dbReference>
<evidence type="ECO:0000313" key="3">
    <source>
        <dbReference type="Proteomes" id="UP000765509"/>
    </source>
</evidence>
<evidence type="ECO:0000313" key="2">
    <source>
        <dbReference type="EMBL" id="MBW0514899.1"/>
    </source>
</evidence>
<dbReference type="Proteomes" id="UP000765509">
    <property type="component" value="Unassembled WGS sequence"/>
</dbReference>
<name>A0A9Q3HTU3_9BASI</name>
<accession>A0A9Q3HTU3</accession>
<proteinExistence type="predicted"/>